<dbReference type="OrthoDB" id="6434393at2759"/>
<dbReference type="PANTHER" id="PTHR46060">
    <property type="entry name" value="MARINER MOS1 TRANSPOSASE-LIKE PROTEIN"/>
    <property type="match status" value="1"/>
</dbReference>
<gene>
    <name evidence="1" type="primary">marinerT_138</name>
    <name evidence="1" type="ORF">TNIN_175891</name>
</gene>
<dbReference type="PANTHER" id="PTHR46060:SF3">
    <property type="entry name" value="PROTEIN GVQW3"/>
    <property type="match status" value="1"/>
</dbReference>
<keyword evidence="2" id="KW-1185">Reference proteome</keyword>
<name>A0A8X6XW78_9ARAC</name>
<organism evidence="1 2">
    <name type="scientific">Trichonephila inaurata madagascariensis</name>
    <dbReference type="NCBI Taxonomy" id="2747483"/>
    <lineage>
        <taxon>Eukaryota</taxon>
        <taxon>Metazoa</taxon>
        <taxon>Ecdysozoa</taxon>
        <taxon>Arthropoda</taxon>
        <taxon>Chelicerata</taxon>
        <taxon>Arachnida</taxon>
        <taxon>Araneae</taxon>
        <taxon>Araneomorphae</taxon>
        <taxon>Entelegynae</taxon>
        <taxon>Araneoidea</taxon>
        <taxon>Nephilidae</taxon>
        <taxon>Trichonephila</taxon>
        <taxon>Trichonephila inaurata</taxon>
    </lineage>
</organism>
<dbReference type="InterPro" id="IPR052709">
    <property type="entry name" value="Transposase-MT_Hybrid"/>
</dbReference>
<sequence>MCVTRFLAQQQVTYLFPPPYSPDLAPANFFLFPRLKSTLKKHRFSNTLDIQAAFTKKLNTVSKEDFFKSFQHLYERCQKCIVDGRNYFEWQ</sequence>
<reference evidence="1" key="1">
    <citation type="submission" date="2020-08" db="EMBL/GenBank/DDBJ databases">
        <title>Multicomponent nature underlies the extraordinary mechanical properties of spider dragline silk.</title>
        <authorList>
            <person name="Kono N."/>
            <person name="Nakamura H."/>
            <person name="Mori M."/>
            <person name="Yoshida Y."/>
            <person name="Ohtoshi R."/>
            <person name="Malay A.D."/>
            <person name="Moran D.A.P."/>
            <person name="Tomita M."/>
            <person name="Numata K."/>
            <person name="Arakawa K."/>
        </authorList>
    </citation>
    <scope>NUCLEOTIDE SEQUENCE</scope>
</reference>
<dbReference type="InterPro" id="IPR036397">
    <property type="entry name" value="RNaseH_sf"/>
</dbReference>
<evidence type="ECO:0000313" key="1">
    <source>
        <dbReference type="EMBL" id="GFY59892.1"/>
    </source>
</evidence>
<dbReference type="Gene3D" id="3.30.420.10">
    <property type="entry name" value="Ribonuclease H-like superfamily/Ribonuclease H"/>
    <property type="match status" value="1"/>
</dbReference>
<proteinExistence type="predicted"/>
<dbReference type="AlphaFoldDB" id="A0A8X6XW78"/>
<evidence type="ECO:0000313" key="2">
    <source>
        <dbReference type="Proteomes" id="UP000886998"/>
    </source>
</evidence>
<dbReference type="EMBL" id="BMAV01012872">
    <property type="protein sequence ID" value="GFY59892.1"/>
    <property type="molecule type" value="Genomic_DNA"/>
</dbReference>
<dbReference type="Proteomes" id="UP000886998">
    <property type="component" value="Unassembled WGS sequence"/>
</dbReference>
<dbReference type="GO" id="GO:0003676">
    <property type="term" value="F:nucleic acid binding"/>
    <property type="evidence" value="ECO:0007669"/>
    <property type="project" value="InterPro"/>
</dbReference>
<accession>A0A8X6XW78</accession>
<comment type="caution">
    <text evidence="1">The sequence shown here is derived from an EMBL/GenBank/DDBJ whole genome shotgun (WGS) entry which is preliminary data.</text>
</comment>
<protein>
    <submittedName>
        <fullName evidence="1">Mariner Mos1 transposase</fullName>
    </submittedName>
</protein>